<gene>
    <name evidence="1" type="ORF">M407DRAFT_89015</name>
</gene>
<dbReference type="AlphaFoldDB" id="A0A0C3LKJ9"/>
<evidence type="ECO:0000313" key="2">
    <source>
        <dbReference type="Proteomes" id="UP000054248"/>
    </source>
</evidence>
<organism evidence="1 2">
    <name type="scientific">Tulasnella calospora MUT 4182</name>
    <dbReference type="NCBI Taxonomy" id="1051891"/>
    <lineage>
        <taxon>Eukaryota</taxon>
        <taxon>Fungi</taxon>
        <taxon>Dikarya</taxon>
        <taxon>Basidiomycota</taxon>
        <taxon>Agaricomycotina</taxon>
        <taxon>Agaricomycetes</taxon>
        <taxon>Cantharellales</taxon>
        <taxon>Tulasnellaceae</taxon>
        <taxon>Tulasnella</taxon>
    </lineage>
</organism>
<accession>A0A0C3LKJ9</accession>
<sequence length="116" mass="13078">MLFCTLSHYVSVVPAIRSPDYGMYLRQVSIVKINLLSAGRRKSTDKLRHGKVYNGPVCVANEFEYTWQPASKQVICSPLAPNRPLHQFLDERPFLPEMPHTLVPEKAPPNTSSSVL</sequence>
<dbReference type="Proteomes" id="UP000054248">
    <property type="component" value="Unassembled WGS sequence"/>
</dbReference>
<evidence type="ECO:0000313" key="1">
    <source>
        <dbReference type="EMBL" id="KIO34663.1"/>
    </source>
</evidence>
<reference evidence="1 2" key="1">
    <citation type="submission" date="2014-04" db="EMBL/GenBank/DDBJ databases">
        <authorList>
            <consortium name="DOE Joint Genome Institute"/>
            <person name="Kuo A."/>
            <person name="Girlanda M."/>
            <person name="Perotto S."/>
            <person name="Kohler A."/>
            <person name="Nagy L.G."/>
            <person name="Floudas D."/>
            <person name="Copeland A."/>
            <person name="Barry K.W."/>
            <person name="Cichocki N."/>
            <person name="Veneault-Fourrey C."/>
            <person name="LaButti K."/>
            <person name="Lindquist E.A."/>
            <person name="Lipzen A."/>
            <person name="Lundell T."/>
            <person name="Morin E."/>
            <person name="Murat C."/>
            <person name="Sun H."/>
            <person name="Tunlid A."/>
            <person name="Henrissat B."/>
            <person name="Grigoriev I.V."/>
            <person name="Hibbett D.S."/>
            <person name="Martin F."/>
            <person name="Nordberg H.P."/>
            <person name="Cantor M.N."/>
            <person name="Hua S.X."/>
        </authorList>
    </citation>
    <scope>NUCLEOTIDE SEQUENCE [LARGE SCALE GENOMIC DNA]</scope>
    <source>
        <strain evidence="1 2">MUT 4182</strain>
    </source>
</reference>
<dbReference type="EMBL" id="KN822942">
    <property type="protein sequence ID" value="KIO34663.1"/>
    <property type="molecule type" value="Genomic_DNA"/>
</dbReference>
<proteinExistence type="predicted"/>
<name>A0A0C3LKJ9_9AGAM</name>
<protein>
    <submittedName>
        <fullName evidence="1">Uncharacterized protein</fullName>
    </submittedName>
</protein>
<reference evidence="2" key="2">
    <citation type="submission" date="2015-01" db="EMBL/GenBank/DDBJ databases">
        <title>Evolutionary Origins and Diversification of the Mycorrhizal Mutualists.</title>
        <authorList>
            <consortium name="DOE Joint Genome Institute"/>
            <consortium name="Mycorrhizal Genomics Consortium"/>
            <person name="Kohler A."/>
            <person name="Kuo A."/>
            <person name="Nagy L.G."/>
            <person name="Floudas D."/>
            <person name="Copeland A."/>
            <person name="Barry K.W."/>
            <person name="Cichocki N."/>
            <person name="Veneault-Fourrey C."/>
            <person name="LaButti K."/>
            <person name="Lindquist E.A."/>
            <person name="Lipzen A."/>
            <person name="Lundell T."/>
            <person name="Morin E."/>
            <person name="Murat C."/>
            <person name="Riley R."/>
            <person name="Ohm R."/>
            <person name="Sun H."/>
            <person name="Tunlid A."/>
            <person name="Henrissat B."/>
            <person name="Grigoriev I.V."/>
            <person name="Hibbett D.S."/>
            <person name="Martin F."/>
        </authorList>
    </citation>
    <scope>NUCLEOTIDE SEQUENCE [LARGE SCALE GENOMIC DNA]</scope>
    <source>
        <strain evidence="2">MUT 4182</strain>
    </source>
</reference>
<keyword evidence="2" id="KW-1185">Reference proteome</keyword>
<dbReference type="HOGENOM" id="CLU_2098615_0_0_1"/>